<dbReference type="eggNOG" id="ENOG502SM61">
    <property type="taxonomic scope" value="Eukaryota"/>
</dbReference>
<accession>J3NWG8</accession>
<organism evidence="2">
    <name type="scientific">Gaeumannomyces tritici (strain R3-111a-1)</name>
    <name type="common">Wheat and barley take-all root rot fungus</name>
    <name type="synonym">Gaeumannomyces graminis var. tritici</name>
    <dbReference type="NCBI Taxonomy" id="644352"/>
    <lineage>
        <taxon>Eukaryota</taxon>
        <taxon>Fungi</taxon>
        <taxon>Dikarya</taxon>
        <taxon>Ascomycota</taxon>
        <taxon>Pezizomycotina</taxon>
        <taxon>Sordariomycetes</taxon>
        <taxon>Sordariomycetidae</taxon>
        <taxon>Magnaporthales</taxon>
        <taxon>Magnaporthaceae</taxon>
        <taxon>Gaeumannomyces</taxon>
    </lineage>
</organism>
<dbReference type="OrthoDB" id="3006326at2759"/>
<reference evidence="4" key="1">
    <citation type="submission" date="2010-07" db="EMBL/GenBank/DDBJ databases">
        <title>The genome sequence of Gaeumannomyces graminis var. tritici strain R3-111a-1.</title>
        <authorList>
            <consortium name="The Broad Institute Genome Sequencing Platform"/>
            <person name="Ma L.-J."/>
            <person name="Dead R."/>
            <person name="Young S."/>
            <person name="Zeng Q."/>
            <person name="Koehrsen M."/>
            <person name="Alvarado L."/>
            <person name="Berlin A."/>
            <person name="Chapman S.B."/>
            <person name="Chen Z."/>
            <person name="Freedman E."/>
            <person name="Gellesch M."/>
            <person name="Goldberg J."/>
            <person name="Griggs A."/>
            <person name="Gujja S."/>
            <person name="Heilman E.R."/>
            <person name="Heiman D."/>
            <person name="Hepburn T."/>
            <person name="Howarth C."/>
            <person name="Jen D."/>
            <person name="Larson L."/>
            <person name="Mehta T."/>
            <person name="Neiman D."/>
            <person name="Pearson M."/>
            <person name="Roberts A."/>
            <person name="Saif S."/>
            <person name="Shea T."/>
            <person name="Shenoy N."/>
            <person name="Sisk P."/>
            <person name="Stolte C."/>
            <person name="Sykes S."/>
            <person name="Walk T."/>
            <person name="White J."/>
            <person name="Yandava C."/>
            <person name="Haas B."/>
            <person name="Nusbaum C."/>
            <person name="Birren B."/>
        </authorList>
    </citation>
    <scope>NUCLEOTIDE SEQUENCE [LARGE SCALE GENOMIC DNA]</scope>
    <source>
        <strain evidence="4">R3-111a-1</strain>
    </source>
</reference>
<dbReference type="Proteomes" id="UP000006039">
    <property type="component" value="Unassembled WGS sequence"/>
</dbReference>
<dbReference type="EMBL" id="GL385397">
    <property type="protein sequence ID" value="EJT75700.1"/>
    <property type="molecule type" value="Genomic_DNA"/>
</dbReference>
<evidence type="ECO:0000256" key="1">
    <source>
        <dbReference type="SAM" id="SignalP"/>
    </source>
</evidence>
<evidence type="ECO:0000313" key="4">
    <source>
        <dbReference type="Proteomes" id="UP000006039"/>
    </source>
</evidence>
<evidence type="ECO:0000313" key="3">
    <source>
        <dbReference type="EnsemblFungi" id="EJT75700"/>
    </source>
</evidence>
<feature type="chain" id="PRO_5015094555" evidence="1">
    <location>
        <begin position="21"/>
        <end position="274"/>
    </location>
</feature>
<sequence length="274" mass="29970">MVRLATLMSAVTLAGSTASATYGGAVQDVSGFTYVTKGPAREGNIRDYWYPTSQTALSKLKALLGPDRLKELLAPEISKADDFWRDIVARSTGASWKAAEGRTLAFLPNVTAMDFKRWFSSPLADAANNDANAEHYYKKTVADPASGVMRSEIIEGWGGVITHFTVPNFAAVDRARHPMLRELPEFPIQFAGDKTLLDGTVFGVLHIAVRDVKPSEYPDYGGAKGIEVYAAVWYGDASEDAHLETEREHMIIEEINMSLQCQRDIVSGRLPPAA</sequence>
<reference evidence="3" key="4">
    <citation type="journal article" date="2015" name="G3 (Bethesda)">
        <title>Genome sequences of three phytopathogenic species of the Magnaporthaceae family of fungi.</title>
        <authorList>
            <person name="Okagaki L.H."/>
            <person name="Nunes C.C."/>
            <person name="Sailsbery J."/>
            <person name="Clay B."/>
            <person name="Brown D."/>
            <person name="John T."/>
            <person name="Oh Y."/>
            <person name="Young N."/>
            <person name="Fitzgerald M."/>
            <person name="Haas B.J."/>
            <person name="Zeng Q."/>
            <person name="Young S."/>
            <person name="Adiconis X."/>
            <person name="Fan L."/>
            <person name="Levin J.Z."/>
            <person name="Mitchell T.K."/>
            <person name="Okubara P.A."/>
            <person name="Farman M.L."/>
            <person name="Kohn L.M."/>
            <person name="Birren B."/>
            <person name="Ma L.-J."/>
            <person name="Dean R.A."/>
        </authorList>
    </citation>
    <scope>NUCLEOTIDE SEQUENCE</scope>
    <source>
        <strain evidence="3">R3-111a-1</strain>
    </source>
</reference>
<protein>
    <submittedName>
        <fullName evidence="2 3">Uncharacterized protein</fullName>
    </submittedName>
</protein>
<evidence type="ECO:0000313" key="2">
    <source>
        <dbReference type="EMBL" id="EJT75700.1"/>
    </source>
</evidence>
<dbReference type="AlphaFoldDB" id="J3NWG8"/>
<feature type="signal peptide" evidence="1">
    <location>
        <begin position="1"/>
        <end position="20"/>
    </location>
</feature>
<reference evidence="3" key="5">
    <citation type="submission" date="2018-04" db="UniProtKB">
        <authorList>
            <consortium name="EnsemblFungi"/>
        </authorList>
    </citation>
    <scope>IDENTIFICATION</scope>
    <source>
        <strain evidence="3">R3-111a-1</strain>
    </source>
</reference>
<keyword evidence="4" id="KW-1185">Reference proteome</keyword>
<dbReference type="VEuPathDB" id="FungiDB:GGTG_05632"/>
<dbReference type="GeneID" id="20346090"/>
<reference evidence="2" key="3">
    <citation type="submission" date="2010-09" db="EMBL/GenBank/DDBJ databases">
        <title>Annotation of Gaeumannomyces graminis var. tritici R3-111a-1.</title>
        <authorList>
            <consortium name="The Broad Institute Genome Sequencing Platform"/>
            <person name="Ma L.-J."/>
            <person name="Dead R."/>
            <person name="Young S.K."/>
            <person name="Zeng Q."/>
            <person name="Gargeya S."/>
            <person name="Fitzgerald M."/>
            <person name="Haas B."/>
            <person name="Abouelleil A."/>
            <person name="Alvarado L."/>
            <person name="Arachchi H.M."/>
            <person name="Berlin A."/>
            <person name="Brown A."/>
            <person name="Chapman S.B."/>
            <person name="Chen Z."/>
            <person name="Dunbar C."/>
            <person name="Freedman E."/>
            <person name="Gearin G."/>
            <person name="Gellesch M."/>
            <person name="Goldberg J."/>
            <person name="Griggs A."/>
            <person name="Gujja S."/>
            <person name="Heiman D."/>
            <person name="Howarth C."/>
            <person name="Larson L."/>
            <person name="Lui A."/>
            <person name="MacDonald P.J.P."/>
            <person name="Mehta T."/>
            <person name="Montmayeur A."/>
            <person name="Murphy C."/>
            <person name="Neiman D."/>
            <person name="Pearson M."/>
            <person name="Priest M."/>
            <person name="Roberts A."/>
            <person name="Saif S."/>
            <person name="Shea T."/>
            <person name="Shenoy N."/>
            <person name="Sisk P."/>
            <person name="Stolte C."/>
            <person name="Sykes S."/>
            <person name="Yandava C."/>
            <person name="Wortman J."/>
            <person name="Nusbaum C."/>
            <person name="Birren B."/>
        </authorList>
    </citation>
    <scope>NUCLEOTIDE SEQUENCE</scope>
    <source>
        <strain evidence="2">R3-111a-1</strain>
    </source>
</reference>
<name>J3NWG8_GAET3</name>
<dbReference type="EnsemblFungi" id="EJT75700">
    <property type="protein sequence ID" value="EJT75700"/>
    <property type="gene ID" value="GGTG_05632"/>
</dbReference>
<keyword evidence="1" id="KW-0732">Signal</keyword>
<gene>
    <name evidence="3" type="primary">20346090</name>
    <name evidence="2" type="ORF">GGTG_05632</name>
</gene>
<proteinExistence type="predicted"/>
<dbReference type="RefSeq" id="XP_009221700.1">
    <property type="nucleotide sequence ID" value="XM_009223436.1"/>
</dbReference>
<dbReference type="HOGENOM" id="CLU_087326_0_0_1"/>
<reference evidence="2" key="2">
    <citation type="submission" date="2010-07" db="EMBL/GenBank/DDBJ databases">
        <authorList>
            <consortium name="The Broad Institute Genome Sequencing Platform"/>
            <consortium name="Broad Institute Genome Sequencing Center for Infectious Disease"/>
            <person name="Ma L.-J."/>
            <person name="Dead R."/>
            <person name="Young S."/>
            <person name="Zeng Q."/>
            <person name="Koehrsen M."/>
            <person name="Alvarado L."/>
            <person name="Berlin A."/>
            <person name="Chapman S.B."/>
            <person name="Chen Z."/>
            <person name="Freedman E."/>
            <person name="Gellesch M."/>
            <person name="Goldberg J."/>
            <person name="Griggs A."/>
            <person name="Gujja S."/>
            <person name="Heilman E.R."/>
            <person name="Heiman D."/>
            <person name="Hepburn T."/>
            <person name="Howarth C."/>
            <person name="Jen D."/>
            <person name="Larson L."/>
            <person name="Mehta T."/>
            <person name="Neiman D."/>
            <person name="Pearson M."/>
            <person name="Roberts A."/>
            <person name="Saif S."/>
            <person name="Shea T."/>
            <person name="Shenoy N."/>
            <person name="Sisk P."/>
            <person name="Stolte C."/>
            <person name="Sykes S."/>
            <person name="Walk T."/>
            <person name="White J."/>
            <person name="Yandava C."/>
            <person name="Haas B."/>
            <person name="Nusbaum C."/>
            <person name="Birren B."/>
        </authorList>
    </citation>
    <scope>NUCLEOTIDE SEQUENCE</scope>
    <source>
        <strain evidence="2">R3-111a-1</strain>
    </source>
</reference>